<dbReference type="Pfam" id="PF00392">
    <property type="entry name" value="GntR"/>
    <property type="match status" value="1"/>
</dbReference>
<dbReference type="InterPro" id="IPR008920">
    <property type="entry name" value="TF_FadR/GntR_C"/>
</dbReference>
<dbReference type="OrthoDB" id="155424at2"/>
<organism evidence="5">
    <name type="scientific">Levilinea saccharolytica</name>
    <dbReference type="NCBI Taxonomy" id="229921"/>
    <lineage>
        <taxon>Bacteria</taxon>
        <taxon>Bacillati</taxon>
        <taxon>Chloroflexota</taxon>
        <taxon>Anaerolineae</taxon>
        <taxon>Anaerolineales</taxon>
        <taxon>Anaerolineaceae</taxon>
        <taxon>Levilinea</taxon>
    </lineage>
</organism>
<evidence type="ECO:0000256" key="3">
    <source>
        <dbReference type="ARBA" id="ARBA00023163"/>
    </source>
</evidence>
<reference evidence="6 7" key="2">
    <citation type="submission" date="2015-07" db="EMBL/GenBank/DDBJ databases">
        <title>Genome sequence of Levilinea saccharolytica DSM 16555.</title>
        <authorList>
            <person name="Hemp J."/>
            <person name="Ward L.M."/>
            <person name="Pace L.A."/>
            <person name="Fischer W.W."/>
        </authorList>
    </citation>
    <scope>NUCLEOTIDE SEQUENCE [LARGE SCALE GENOMIC DNA]</scope>
    <source>
        <strain evidence="6 7">KIBI-1</strain>
    </source>
</reference>
<dbReference type="SMART" id="SM00895">
    <property type="entry name" value="FCD"/>
    <property type="match status" value="1"/>
</dbReference>
<protein>
    <submittedName>
        <fullName evidence="5">Transcriptional regulator</fullName>
    </submittedName>
</protein>
<evidence type="ECO:0000256" key="2">
    <source>
        <dbReference type="ARBA" id="ARBA00023125"/>
    </source>
</evidence>
<evidence type="ECO:0000256" key="1">
    <source>
        <dbReference type="ARBA" id="ARBA00023015"/>
    </source>
</evidence>
<reference evidence="5" key="1">
    <citation type="journal article" date="2015" name="Genome Announc.">
        <title>Draft Genome Sequences of Anaerolinea thermolimosa IMO-1, Bellilinea caldifistulae GOMI-1, Leptolinea tardivitalis YMTK-2, Levilinea saccharolytica KIBI-1, Longilinea arvoryzae KOME-1, Previously Described as Members of the Class Anaerolineae (Chloroflexi).</title>
        <authorList>
            <person name="Matsuura N."/>
            <person name="Tourlousse M.D."/>
            <person name="Ohashi A."/>
            <person name="Hugenholtz P."/>
            <person name="Sekiguchi Y."/>
        </authorList>
    </citation>
    <scope>NUCLEOTIDE SEQUENCE</scope>
    <source>
        <strain evidence="5">KIBI-1</strain>
    </source>
</reference>
<feature type="domain" description="HTH gntR-type" evidence="4">
    <location>
        <begin position="11"/>
        <end position="79"/>
    </location>
</feature>
<dbReference type="PANTHER" id="PTHR43537:SF5">
    <property type="entry name" value="UXU OPERON TRANSCRIPTIONAL REGULATOR"/>
    <property type="match status" value="1"/>
</dbReference>
<name>A0A0M9U345_9CHLR</name>
<keyword evidence="1" id="KW-0805">Transcription regulation</keyword>
<sequence length="240" mass="27172">MDIRFQPIARSTMSKDIIRMIIDMINTGKLRPGSKLPSERELMEQLKVSRSPVREALRSLTLVGLLETVPGGGTYVSENLASDMIAEQLEWSRLLTEPDIVEIIEVRDPLEIQAAGLAALRATPEALAHLREVVEGYLTSGDDILKAVEMDWEFHRTILNMAQNNLLSQLLDTIHGIWNNYRAEQKVHFSKASELDQDFVEVLEAIELGDEARARFAMERHLLHSRQISVYDVHSLKSDS</sequence>
<dbReference type="InterPro" id="IPR036390">
    <property type="entry name" value="WH_DNA-bd_sf"/>
</dbReference>
<dbReference type="Pfam" id="PF07729">
    <property type="entry name" value="FCD"/>
    <property type="match status" value="1"/>
</dbReference>
<dbReference type="STRING" id="229921.ADN01_10450"/>
<dbReference type="EMBL" id="LGCM01000038">
    <property type="protein sequence ID" value="KPL80908.1"/>
    <property type="molecule type" value="Genomic_DNA"/>
</dbReference>
<accession>A0A0M9U345</accession>
<evidence type="ECO:0000259" key="4">
    <source>
        <dbReference type="PROSITE" id="PS50949"/>
    </source>
</evidence>
<dbReference type="Gene3D" id="1.20.120.530">
    <property type="entry name" value="GntR ligand-binding domain-like"/>
    <property type="match status" value="1"/>
</dbReference>
<evidence type="ECO:0000313" key="7">
    <source>
        <dbReference type="Proteomes" id="UP000050501"/>
    </source>
</evidence>
<gene>
    <name evidence="6" type="ORF">ADN01_10450</name>
    <name evidence="5" type="ORF">LSAC_03222</name>
</gene>
<dbReference type="SMART" id="SM00345">
    <property type="entry name" value="HTH_GNTR"/>
    <property type="match status" value="1"/>
</dbReference>
<dbReference type="EMBL" id="DF967975">
    <property type="protein sequence ID" value="GAP19320.1"/>
    <property type="molecule type" value="Genomic_DNA"/>
</dbReference>
<dbReference type="InterPro" id="IPR011711">
    <property type="entry name" value="GntR_C"/>
</dbReference>
<dbReference type="GO" id="GO:0003677">
    <property type="term" value="F:DNA binding"/>
    <property type="evidence" value="ECO:0007669"/>
    <property type="project" value="UniProtKB-KW"/>
</dbReference>
<dbReference type="SUPFAM" id="SSF46785">
    <property type="entry name" value="Winged helix' DNA-binding domain"/>
    <property type="match status" value="1"/>
</dbReference>
<dbReference type="CDD" id="cd07377">
    <property type="entry name" value="WHTH_GntR"/>
    <property type="match status" value="1"/>
</dbReference>
<dbReference type="PANTHER" id="PTHR43537">
    <property type="entry name" value="TRANSCRIPTIONAL REGULATOR, GNTR FAMILY"/>
    <property type="match status" value="1"/>
</dbReference>
<dbReference type="AlphaFoldDB" id="A0A0M9U345"/>
<dbReference type="Gene3D" id="1.10.10.10">
    <property type="entry name" value="Winged helix-like DNA-binding domain superfamily/Winged helix DNA-binding domain"/>
    <property type="match status" value="1"/>
</dbReference>
<keyword evidence="7" id="KW-1185">Reference proteome</keyword>
<dbReference type="GO" id="GO:0003700">
    <property type="term" value="F:DNA-binding transcription factor activity"/>
    <property type="evidence" value="ECO:0007669"/>
    <property type="project" value="InterPro"/>
</dbReference>
<dbReference type="InterPro" id="IPR036388">
    <property type="entry name" value="WH-like_DNA-bd_sf"/>
</dbReference>
<dbReference type="PRINTS" id="PR00035">
    <property type="entry name" value="HTHGNTR"/>
</dbReference>
<proteinExistence type="predicted"/>
<dbReference type="Proteomes" id="UP000050501">
    <property type="component" value="Unassembled WGS sequence"/>
</dbReference>
<keyword evidence="3" id="KW-0804">Transcription</keyword>
<keyword evidence="2" id="KW-0238">DNA-binding</keyword>
<dbReference type="PROSITE" id="PS50949">
    <property type="entry name" value="HTH_GNTR"/>
    <property type="match status" value="1"/>
</dbReference>
<dbReference type="RefSeq" id="WP_062419607.1">
    <property type="nucleotide sequence ID" value="NZ_BBXZ01000172.1"/>
</dbReference>
<dbReference type="InterPro" id="IPR000524">
    <property type="entry name" value="Tscrpt_reg_HTH_GntR"/>
</dbReference>
<evidence type="ECO:0000313" key="5">
    <source>
        <dbReference type="EMBL" id="GAP19320.1"/>
    </source>
</evidence>
<dbReference type="SUPFAM" id="SSF48008">
    <property type="entry name" value="GntR ligand-binding domain-like"/>
    <property type="match status" value="1"/>
</dbReference>
<evidence type="ECO:0000313" key="6">
    <source>
        <dbReference type="EMBL" id="KPL80908.1"/>
    </source>
</evidence>